<feature type="domain" description="GAG-pre-integrase" evidence="3">
    <location>
        <begin position="509"/>
        <end position="582"/>
    </location>
</feature>
<evidence type="ECO:0000259" key="3">
    <source>
        <dbReference type="Pfam" id="PF13976"/>
    </source>
</evidence>
<evidence type="ECO:0000256" key="2">
    <source>
        <dbReference type="SAM" id="MobiDB-lite"/>
    </source>
</evidence>
<dbReference type="GO" id="GO:0008270">
    <property type="term" value="F:zinc ion binding"/>
    <property type="evidence" value="ECO:0007669"/>
    <property type="project" value="InterPro"/>
</dbReference>
<feature type="domain" description="Retrovirus-related Pol polyprotein from transposon TNT 1-94-like beta-barrel" evidence="4">
    <location>
        <begin position="401"/>
        <end position="474"/>
    </location>
</feature>
<evidence type="ECO:0000313" key="5">
    <source>
        <dbReference type="EMBL" id="GEU53500.1"/>
    </source>
</evidence>
<dbReference type="GO" id="GO:0003676">
    <property type="term" value="F:nucleic acid binding"/>
    <property type="evidence" value="ECO:0007669"/>
    <property type="project" value="InterPro"/>
</dbReference>
<organism evidence="5">
    <name type="scientific">Tanacetum cinerariifolium</name>
    <name type="common">Dalmatian daisy</name>
    <name type="synonym">Chrysanthemum cinerariifolium</name>
    <dbReference type="NCBI Taxonomy" id="118510"/>
    <lineage>
        <taxon>Eukaryota</taxon>
        <taxon>Viridiplantae</taxon>
        <taxon>Streptophyta</taxon>
        <taxon>Embryophyta</taxon>
        <taxon>Tracheophyta</taxon>
        <taxon>Spermatophyta</taxon>
        <taxon>Magnoliopsida</taxon>
        <taxon>eudicotyledons</taxon>
        <taxon>Gunneridae</taxon>
        <taxon>Pentapetalae</taxon>
        <taxon>asterids</taxon>
        <taxon>campanulids</taxon>
        <taxon>Asterales</taxon>
        <taxon>Asteraceae</taxon>
        <taxon>Asteroideae</taxon>
        <taxon>Anthemideae</taxon>
        <taxon>Anthemidinae</taxon>
        <taxon>Tanacetum</taxon>
    </lineage>
</organism>
<feature type="coiled-coil region" evidence="1">
    <location>
        <begin position="268"/>
        <end position="295"/>
    </location>
</feature>
<dbReference type="InterPro" id="IPR025724">
    <property type="entry name" value="GAG-pre-integrase_dom"/>
</dbReference>
<feature type="compositionally biased region" description="Basic and acidic residues" evidence="2">
    <location>
        <begin position="706"/>
        <end position="721"/>
    </location>
</feature>
<comment type="caution">
    <text evidence="5">The sequence shown here is derived from an EMBL/GenBank/DDBJ whole genome shotgun (WGS) entry which is preliminary data.</text>
</comment>
<gene>
    <name evidence="5" type="ORF">Tci_025478</name>
</gene>
<dbReference type="AlphaFoldDB" id="A0A6L2KXJ1"/>
<dbReference type="EMBL" id="BKCJ010003184">
    <property type="protein sequence ID" value="GEU53500.1"/>
    <property type="molecule type" value="Genomic_DNA"/>
</dbReference>
<dbReference type="Pfam" id="PF22936">
    <property type="entry name" value="Pol_BBD"/>
    <property type="match status" value="1"/>
</dbReference>
<evidence type="ECO:0000256" key="1">
    <source>
        <dbReference type="SAM" id="Coils"/>
    </source>
</evidence>
<dbReference type="Pfam" id="PF13976">
    <property type="entry name" value="gag_pre-integrs"/>
    <property type="match status" value="1"/>
</dbReference>
<name>A0A6L2KXJ1_TANCI</name>
<protein>
    <submittedName>
        <fullName evidence="5">Ribonuclease H-like domain-containing protein</fullName>
    </submittedName>
</protein>
<feature type="compositionally biased region" description="Polar residues" evidence="2">
    <location>
        <begin position="668"/>
        <end position="677"/>
    </location>
</feature>
<keyword evidence="1" id="KW-0175">Coiled coil</keyword>
<dbReference type="SUPFAM" id="SSF57756">
    <property type="entry name" value="Retrovirus zinc finger-like domains"/>
    <property type="match status" value="1"/>
</dbReference>
<reference evidence="5" key="1">
    <citation type="journal article" date="2019" name="Sci. Rep.">
        <title>Draft genome of Tanacetum cinerariifolium, the natural source of mosquito coil.</title>
        <authorList>
            <person name="Yamashiro T."/>
            <person name="Shiraishi A."/>
            <person name="Satake H."/>
            <person name="Nakayama K."/>
        </authorList>
    </citation>
    <scope>NUCLEOTIDE SEQUENCE</scope>
</reference>
<feature type="compositionally biased region" description="Basic and acidic residues" evidence="2">
    <location>
        <begin position="685"/>
        <end position="694"/>
    </location>
</feature>
<accession>A0A6L2KXJ1</accession>
<sequence length="811" mass="92092">MDLPDKHQLKFNIHKDAKTLLEAIEKRFGGNKETKKVQKTLLKQQYENFTSSSSESLDQIHDRLPKLISQLEILRESLLKKITNESVSVVASVSAASTKVFVFALPNQIDVDDMEEMDLKWQMAMLTMRTMRFIQRTRRNLGANGTTSIGFDMSKVECYNYHRRGHFARECKSYEGNALMAFPSSSSSSSNNEVASCSKACTKAYATLQSHYNKLTNDLRKSQFDVLSYKTGLESVEARTQVYKQNETIFEKNIKLLKLDVMLRDNALVDLTKKFKKAKQERDELKLKLDKFQTSSKNLSQLLASQTSNKTRLGYDNQVIINTMFDCDKMFSSESDVSMPTSPIYDRYKSGEGYHAVPPPYTRTFMPLKPNLVFHDALTVNETVPIAFNGNPQHALKDKGVIDSRCSRHMTGNMSYLSDFKEINGGYVSYGGNPKGGKIIGKCKIRTGKLDFDDVCFVKELKFNLFSVLQMCDKKNNVLFTNTECIVLSSDFKLPDENHVLLRVLRENNMYNVDLNNIVPSGYLTYLFAKVTLDKSNLLHRRIGHINFKTMNELVKGNLVRGLPSKFFKNNHTCVACKKGKQYKASCKTKPVSSVSQPLQRVLVTKPHNKTPYELLLGRTPSIGFMRPSGYPVTILNTLDPLENGPTWLFDIDTLTKSMNYQPVFAGNQPNPSADPQNTDDDTTFEVKEPESEVHVSSSSCAKTKKHDDKTKREAKGKSHVELSTGIRNLNMPTLEDITYFDDEEVVAPQTRSMTRMVKEQGGLTQINNDDFHTCMFACFLSQEEPKRLHQALKDPSLIEAIQEELLQFKM</sequence>
<dbReference type="InterPro" id="IPR054722">
    <property type="entry name" value="PolX-like_BBD"/>
</dbReference>
<feature type="region of interest" description="Disordered" evidence="2">
    <location>
        <begin position="662"/>
        <end position="721"/>
    </location>
</feature>
<proteinExistence type="predicted"/>
<evidence type="ECO:0000259" key="4">
    <source>
        <dbReference type="Pfam" id="PF22936"/>
    </source>
</evidence>
<dbReference type="InterPro" id="IPR036875">
    <property type="entry name" value="Znf_CCHC_sf"/>
</dbReference>